<reference evidence="2" key="1">
    <citation type="submission" date="2021-07" db="EMBL/GenBank/DDBJ databases">
        <title>Elsinoe batatas strain:CRI-CJ2 Genome sequencing and assembly.</title>
        <authorList>
            <person name="Huang L."/>
        </authorList>
    </citation>
    <scope>NUCLEOTIDE SEQUENCE</scope>
    <source>
        <strain evidence="2">CRI-CJ2</strain>
    </source>
</reference>
<feature type="compositionally biased region" description="Basic and acidic residues" evidence="1">
    <location>
        <begin position="265"/>
        <end position="274"/>
    </location>
</feature>
<evidence type="ECO:0000313" key="2">
    <source>
        <dbReference type="EMBL" id="KAG8630476.1"/>
    </source>
</evidence>
<organism evidence="2 3">
    <name type="scientific">Elsinoe batatas</name>
    <dbReference type="NCBI Taxonomy" id="2601811"/>
    <lineage>
        <taxon>Eukaryota</taxon>
        <taxon>Fungi</taxon>
        <taxon>Dikarya</taxon>
        <taxon>Ascomycota</taxon>
        <taxon>Pezizomycotina</taxon>
        <taxon>Dothideomycetes</taxon>
        <taxon>Dothideomycetidae</taxon>
        <taxon>Myriangiales</taxon>
        <taxon>Elsinoaceae</taxon>
        <taxon>Elsinoe</taxon>
    </lineage>
</organism>
<dbReference type="AlphaFoldDB" id="A0A8K0L5V0"/>
<dbReference type="Proteomes" id="UP000809789">
    <property type="component" value="Unassembled WGS sequence"/>
</dbReference>
<feature type="compositionally biased region" description="Low complexity" evidence="1">
    <location>
        <begin position="277"/>
        <end position="294"/>
    </location>
</feature>
<keyword evidence="3" id="KW-1185">Reference proteome</keyword>
<evidence type="ECO:0000313" key="3">
    <source>
        <dbReference type="Proteomes" id="UP000809789"/>
    </source>
</evidence>
<accession>A0A8K0L5V0</accession>
<feature type="region of interest" description="Disordered" evidence="1">
    <location>
        <begin position="262"/>
        <end position="294"/>
    </location>
</feature>
<name>A0A8K0L5V0_9PEZI</name>
<protein>
    <submittedName>
        <fullName evidence="2">Uncharacterized protein</fullName>
    </submittedName>
</protein>
<comment type="caution">
    <text evidence="2">The sequence shown here is derived from an EMBL/GenBank/DDBJ whole genome shotgun (WGS) entry which is preliminary data.</text>
</comment>
<gene>
    <name evidence="2" type="ORF">KVT40_002095</name>
</gene>
<sequence length="294" mass="32831">MQLPGVSNNELMATLTGTIPRSEADLLRNLVTRQKSEVPNPEYVFTRDVRLAMACSFQNGTVVDFLRVIFAVDRSERRRGNYDVFTSNMSRLDFLSQSLPIVAQSLASPELTLRTAAVTMSAEIWAEQRQSNLQRGVSLTTLKQLNKEIDDMLKIEIADPNTVMRMQTVVAVDNKVHERMLEAGQTLLQVQELQESNKKRFDKLGEREKRVVGMATAAADRFEHHGNVIRQCVGFGDNNPQRNWQELQAPRTDHFTLWDGSVGAARKEAAKDTAEVPSSAPPTSSQSPYQPGGS</sequence>
<dbReference type="EMBL" id="JAESVG020000002">
    <property type="protein sequence ID" value="KAG8630476.1"/>
    <property type="molecule type" value="Genomic_DNA"/>
</dbReference>
<evidence type="ECO:0000256" key="1">
    <source>
        <dbReference type="SAM" id="MobiDB-lite"/>
    </source>
</evidence>
<proteinExistence type="predicted"/>